<dbReference type="RefSeq" id="WP_058595334.1">
    <property type="nucleotide sequence ID" value="NZ_LDRU01000011.1"/>
</dbReference>
<dbReference type="InterPro" id="IPR036513">
    <property type="entry name" value="STAS_dom_sf"/>
</dbReference>
<dbReference type="InterPro" id="IPR002645">
    <property type="entry name" value="STAS_dom"/>
</dbReference>
<dbReference type="GO" id="GO:0043856">
    <property type="term" value="F:anti-sigma factor antagonist activity"/>
    <property type="evidence" value="ECO:0007669"/>
    <property type="project" value="InterPro"/>
</dbReference>
<evidence type="ECO:0000313" key="4">
    <source>
        <dbReference type="EMBL" id="KTS12980.1"/>
    </source>
</evidence>
<dbReference type="NCBIfam" id="TIGR00377">
    <property type="entry name" value="ant_ant_sig"/>
    <property type="match status" value="1"/>
</dbReference>
<evidence type="ECO:0000259" key="3">
    <source>
        <dbReference type="PROSITE" id="PS50801"/>
    </source>
</evidence>
<dbReference type="EMBL" id="LDRV01000038">
    <property type="protein sequence ID" value="KTS12980.1"/>
    <property type="molecule type" value="Genomic_DNA"/>
</dbReference>
<dbReference type="Pfam" id="PF01740">
    <property type="entry name" value="STAS"/>
    <property type="match status" value="1"/>
</dbReference>
<gene>
    <name evidence="4" type="ORF">RSA3_06845</name>
</gene>
<dbReference type="AlphaFoldDB" id="A0A147F8Q5"/>
<dbReference type="SUPFAM" id="SSF52091">
    <property type="entry name" value="SpoIIaa-like"/>
    <property type="match status" value="1"/>
</dbReference>
<dbReference type="PATRIC" id="fig|2033.5.peg.371"/>
<feature type="domain" description="STAS" evidence="3">
    <location>
        <begin position="1"/>
        <end position="110"/>
    </location>
</feature>
<dbReference type="InterPro" id="IPR003658">
    <property type="entry name" value="Anti-sigma_ant"/>
</dbReference>
<dbReference type="PANTHER" id="PTHR33495:SF2">
    <property type="entry name" value="ANTI-SIGMA FACTOR ANTAGONIST TM_1081-RELATED"/>
    <property type="match status" value="1"/>
</dbReference>
<proteinExistence type="inferred from homology"/>
<dbReference type="PROSITE" id="PS50801">
    <property type="entry name" value="STAS"/>
    <property type="match status" value="1"/>
</dbReference>
<dbReference type="CDD" id="cd07043">
    <property type="entry name" value="STAS_anti-anti-sigma_factors"/>
    <property type="match status" value="1"/>
</dbReference>
<evidence type="ECO:0000256" key="2">
    <source>
        <dbReference type="RuleBase" id="RU003749"/>
    </source>
</evidence>
<evidence type="ECO:0000256" key="1">
    <source>
        <dbReference type="ARBA" id="ARBA00009013"/>
    </source>
</evidence>
<organism evidence="4 5">
    <name type="scientific">Microbacterium testaceum</name>
    <name type="common">Aureobacterium testaceum</name>
    <name type="synonym">Brevibacterium testaceum</name>
    <dbReference type="NCBI Taxonomy" id="2033"/>
    <lineage>
        <taxon>Bacteria</taxon>
        <taxon>Bacillati</taxon>
        <taxon>Actinomycetota</taxon>
        <taxon>Actinomycetes</taxon>
        <taxon>Micrococcales</taxon>
        <taxon>Microbacteriaceae</taxon>
        <taxon>Microbacterium</taxon>
    </lineage>
</organism>
<name>A0A147F8Q5_MICTE</name>
<protein>
    <recommendedName>
        <fullName evidence="2">Anti-sigma factor antagonist</fullName>
    </recommendedName>
</protein>
<dbReference type="OrthoDB" id="9793697at2"/>
<sequence>MNIERRESADAVVLGVEGRLTAAVAPQLRAEVSDLVAAGRTRLVVDLERVDFIDSSGLGALIGALKATRVAGGDLRIAAAGEQVRQVLRLTNLDRVLHVYPDADGAFDGV</sequence>
<comment type="similarity">
    <text evidence="1 2">Belongs to the anti-sigma-factor antagonist family.</text>
</comment>
<dbReference type="Proteomes" id="UP000072189">
    <property type="component" value="Unassembled WGS sequence"/>
</dbReference>
<evidence type="ECO:0000313" key="5">
    <source>
        <dbReference type="Proteomes" id="UP000072189"/>
    </source>
</evidence>
<dbReference type="PANTHER" id="PTHR33495">
    <property type="entry name" value="ANTI-SIGMA FACTOR ANTAGONIST TM_1081-RELATED-RELATED"/>
    <property type="match status" value="1"/>
</dbReference>
<accession>A0A147F8Q5</accession>
<comment type="caution">
    <text evidence="4">The sequence shown here is derived from an EMBL/GenBank/DDBJ whole genome shotgun (WGS) entry which is preliminary data.</text>
</comment>
<dbReference type="Gene3D" id="3.30.750.24">
    <property type="entry name" value="STAS domain"/>
    <property type="match status" value="1"/>
</dbReference>
<reference evidence="4 5" key="1">
    <citation type="journal article" date="2016" name="Front. Microbiol.">
        <title>Genomic Resource of Rice Seed Associated Bacteria.</title>
        <authorList>
            <person name="Midha S."/>
            <person name="Bansal K."/>
            <person name="Sharma S."/>
            <person name="Kumar N."/>
            <person name="Patil P.P."/>
            <person name="Chaudhry V."/>
            <person name="Patil P.B."/>
        </authorList>
    </citation>
    <scope>NUCLEOTIDE SEQUENCE [LARGE SCALE GENOMIC DNA]</scope>
    <source>
        <strain evidence="4 5">RSA3</strain>
    </source>
</reference>